<evidence type="ECO:0000259" key="1">
    <source>
        <dbReference type="Pfam" id="PF04717"/>
    </source>
</evidence>
<reference evidence="2" key="1">
    <citation type="submission" date="2020-10" db="EMBL/GenBank/DDBJ databases">
        <title>Sequencing the genomes of 1000 actinobacteria strains.</title>
        <authorList>
            <person name="Klenk H.-P."/>
        </authorList>
    </citation>
    <scope>NUCLEOTIDE SEQUENCE</scope>
    <source>
        <strain evidence="2">DSM 45354</strain>
    </source>
</reference>
<evidence type="ECO:0000313" key="3">
    <source>
        <dbReference type="Proteomes" id="UP000638648"/>
    </source>
</evidence>
<dbReference type="Gene3D" id="2.40.50.230">
    <property type="entry name" value="Gp5 N-terminal domain"/>
    <property type="match status" value="1"/>
</dbReference>
<comment type="caution">
    <text evidence="2">The sequence shown here is derived from an EMBL/GenBank/DDBJ whole genome shotgun (WGS) entry which is preliminary data.</text>
</comment>
<organism evidence="2 3">
    <name type="scientific">Actinopolymorpha pittospori</name>
    <dbReference type="NCBI Taxonomy" id="648752"/>
    <lineage>
        <taxon>Bacteria</taxon>
        <taxon>Bacillati</taxon>
        <taxon>Actinomycetota</taxon>
        <taxon>Actinomycetes</taxon>
        <taxon>Propionibacteriales</taxon>
        <taxon>Actinopolymorphaceae</taxon>
        <taxon>Actinopolymorpha</taxon>
    </lineage>
</organism>
<dbReference type="RefSeq" id="WP_192754861.1">
    <property type="nucleotide sequence ID" value="NZ_BAABJL010000176.1"/>
</dbReference>
<dbReference type="Pfam" id="PF05954">
    <property type="entry name" value="Phage_GPD"/>
    <property type="match status" value="1"/>
</dbReference>
<dbReference type="Pfam" id="PF04717">
    <property type="entry name" value="Phage_base_V"/>
    <property type="match status" value="1"/>
</dbReference>
<dbReference type="EMBL" id="JADBEM010000001">
    <property type="protein sequence ID" value="MBE1611688.1"/>
    <property type="molecule type" value="Genomic_DNA"/>
</dbReference>
<dbReference type="SUPFAM" id="SSF69279">
    <property type="entry name" value="Phage tail proteins"/>
    <property type="match status" value="1"/>
</dbReference>
<protein>
    <submittedName>
        <fullName evidence="2">Phage protein D</fullName>
    </submittedName>
</protein>
<feature type="domain" description="Gp5/Type VI secretion system Vgr protein OB-fold" evidence="1">
    <location>
        <begin position="376"/>
        <end position="449"/>
    </location>
</feature>
<dbReference type="InterPro" id="IPR006531">
    <property type="entry name" value="Gp5/Vgr_OB"/>
</dbReference>
<proteinExistence type="predicted"/>
<dbReference type="AlphaFoldDB" id="A0A927RPZ6"/>
<gene>
    <name evidence="2" type="ORF">HEB94_008536</name>
</gene>
<dbReference type="InterPro" id="IPR047702">
    <property type="entry name" value="VgrG-rel"/>
</dbReference>
<dbReference type="Proteomes" id="UP000638648">
    <property type="component" value="Unassembled WGS sequence"/>
</dbReference>
<name>A0A927RPZ6_9ACTN</name>
<dbReference type="SUPFAM" id="SSF69255">
    <property type="entry name" value="gp5 N-terminal domain-like"/>
    <property type="match status" value="1"/>
</dbReference>
<dbReference type="NCBIfam" id="NF033848">
    <property type="entry name" value="VgrG_rel"/>
    <property type="match status" value="1"/>
</dbReference>
<evidence type="ECO:0000313" key="2">
    <source>
        <dbReference type="EMBL" id="MBE1611688.1"/>
    </source>
</evidence>
<dbReference type="InterPro" id="IPR037026">
    <property type="entry name" value="Vgr_OB-fold_dom_sf"/>
</dbReference>
<sequence length="603" mass="62915">MTQTHFTSTLRVTVDGQALSDDILVLLTEAFVDSNRRLPDMFVLRFRDPDRLVLSRGRIEIGAAIQLTVVAAEESRPVQLLSGEVTALEAEVDGGGVYTTVRGYDLSHRLMNGSSTSSYLNVTYSDIVRKVATEAGISVGTISSTTVVHEFVARTNTSSWDFLLSLADEIGYDVYVEEGKIHFVEPTPKPGAPSGPGRQPHVLRPGADLLRLRAAVTGSGQVSSVQVRSWDEDQQRAMIGTASAPTTGPNSTTTPAILAERLVASTLVVTHQADTNQSVLDATAQAIAATIGGTSAELEGVARGNPTLRAGSTVAIENLGAPFDGTYVLTRARHVLDATSGYTTEVAVTGRQERSMLGLTGGTGGHATSLTSGVFPAVVTNVADPEGLGQVRVKFPWLADTFETDWARVAQPGAGRGYGALVLPEVGDEVVVAFDRGSPERPIVLGGLYSPNRPPGRGDVPNIDQASGKVGRRTLMTPSGSRLDIVDSPQKPGIWLRTGDGKCELGMAGKPTAVTLRSDGTVTVSAKNGITIDAGNGDVTVTGSKIDLRAKTGLTLNAGGGDVQVKGTNLDLAGNVAAKLTGVSVSVTGQGSAELKAPMVRIN</sequence>
<keyword evidence="3" id="KW-1185">Reference proteome</keyword>
<accession>A0A927RPZ6</accession>